<dbReference type="KEGG" id="ccam:M5D45_24520"/>
<keyword evidence="3" id="KW-1185">Reference proteome</keyword>
<reference evidence="2" key="2">
    <citation type="journal article" date="2022" name="Microbiol. Resour. Announc.">
        <title>Genome Sequence of Cupriavidus campinensis Strain G5, a Member of a Bacterial Consortium Capable of Polyethylene Degradation.</title>
        <authorList>
            <person name="Schneider B."/>
            <person name="Pfeiffer F."/>
            <person name="Dyall-Smith M."/>
            <person name="Kunte H.J."/>
        </authorList>
    </citation>
    <scope>NUCLEOTIDE SEQUENCE</scope>
    <source>
        <strain evidence="2">G5</strain>
    </source>
</reference>
<dbReference type="Proteomes" id="UP000318943">
    <property type="component" value="Unassembled WGS sequence"/>
</dbReference>
<evidence type="ECO:0000313" key="2">
    <source>
        <dbReference type="EMBL" id="URF06280.1"/>
    </source>
</evidence>
<reference evidence="2" key="3">
    <citation type="submission" date="2022-05" db="EMBL/GenBank/DDBJ databases">
        <authorList>
            <person name="Kunte H.-J."/>
        </authorList>
    </citation>
    <scope>NUCLEOTIDE SEQUENCE</scope>
    <source>
        <strain evidence="2">G5</strain>
    </source>
</reference>
<dbReference type="EMBL" id="CP097331">
    <property type="protein sequence ID" value="URF06280.1"/>
    <property type="molecule type" value="Genomic_DNA"/>
</dbReference>
<dbReference type="Proteomes" id="UP001056132">
    <property type="component" value="Chromosome 2"/>
</dbReference>
<dbReference type="AlphaFoldDB" id="A0AAE9I744"/>
<organism evidence="2 4">
    <name type="scientific">Cupriavidus campinensis</name>
    <dbReference type="NCBI Taxonomy" id="151783"/>
    <lineage>
        <taxon>Bacteria</taxon>
        <taxon>Pseudomonadati</taxon>
        <taxon>Pseudomonadota</taxon>
        <taxon>Betaproteobacteria</taxon>
        <taxon>Burkholderiales</taxon>
        <taxon>Burkholderiaceae</taxon>
        <taxon>Cupriavidus</taxon>
    </lineage>
</organism>
<accession>A0AAE9I744</accession>
<dbReference type="EMBL" id="VCIZ01000007">
    <property type="protein sequence ID" value="TSP12064.1"/>
    <property type="molecule type" value="Genomic_DNA"/>
</dbReference>
<name>A0AAE9I744_9BURK</name>
<protein>
    <submittedName>
        <fullName evidence="2">Uncharacterized protein</fullName>
    </submittedName>
</protein>
<proteinExistence type="predicted"/>
<gene>
    <name evidence="1" type="ORF">FGG12_13665</name>
    <name evidence="2" type="ORF">M5D45_24520</name>
</gene>
<evidence type="ECO:0000313" key="1">
    <source>
        <dbReference type="EMBL" id="TSP12064.1"/>
    </source>
</evidence>
<sequence>MLELIAPLLPRHPFEMASSLANEMFGMLPPLANNERRARLAHGTISWPLNKLAALGDGFYGDVGELVNTRTLLNYCRFSMAPVRFERLRRRAIDGTVSCHTGDGTVISDYRPPMVCPLCEQEALQDFGTVALLWPHQAALVDACWKHGVLLAEFHGATDYGMAVRNVKIASKEEVEFACDIVALCEWGQDIECAIANINERVRNAGFKYGNGSFCRAKLIESFQAHVRKNVRSPMLHQIGMGPYTIHRIVRFLTQCYGYIQPVLLAIFLRFLRQVSPMAVASLPNPSYARSPSSPAHAWSAFDEPTLKQPECLDAVALRLKGYSGTAVGAIKGMKLSTVNQRVYQSGRQAEVRRARVLFLRRTARAAWKSAYLKHGRVAVGIVASAEPRAYVWLMAHDRDWLLSNSFYAPRKTRLRGVYRLPEQQRRVVARLKRAVEVLAGAGQVLPLRYQAVLDEAGMSNAFCRFWILSSPEFARAVRPLFHANNILVPPSLEARFLSL</sequence>
<evidence type="ECO:0000313" key="4">
    <source>
        <dbReference type="Proteomes" id="UP001056132"/>
    </source>
</evidence>
<reference evidence="1 3" key="1">
    <citation type="submission" date="2019-05" db="EMBL/GenBank/DDBJ databases">
        <title>Whole genome sequence analysis of Cupriavidus campinensis S14E4C strain.</title>
        <authorList>
            <person name="Abbaszade G."/>
            <person name="Szabo A."/>
            <person name="Toumi M."/>
            <person name="Toth E."/>
        </authorList>
    </citation>
    <scope>NUCLEOTIDE SEQUENCE [LARGE SCALE GENOMIC DNA]</scope>
    <source>
        <strain evidence="1 3">S14E4C</strain>
    </source>
</reference>
<dbReference type="RefSeq" id="WP_144198217.1">
    <property type="nucleotide sequence ID" value="NZ_CP043441.1"/>
</dbReference>
<evidence type="ECO:0000313" key="3">
    <source>
        <dbReference type="Proteomes" id="UP000318943"/>
    </source>
</evidence>